<dbReference type="PANTHER" id="PTHR31581:SF1">
    <property type="entry name" value="KICSTOR SUBUNIT 2"/>
    <property type="match status" value="1"/>
</dbReference>
<dbReference type="InterPro" id="IPR018544">
    <property type="entry name" value="KICS_2"/>
</dbReference>
<dbReference type="GO" id="GO:0042149">
    <property type="term" value="P:cellular response to glucose starvation"/>
    <property type="evidence" value="ECO:0007669"/>
    <property type="project" value="TreeGrafter"/>
</dbReference>
<reference evidence="1" key="1">
    <citation type="submission" date="2020-12" db="EMBL/GenBank/DDBJ databases">
        <title>Metabolic potential, ecology and presence of endohyphal bacteria is reflected in genomic diversity of Mucoromycotina.</title>
        <authorList>
            <person name="Muszewska A."/>
            <person name="Okrasinska A."/>
            <person name="Steczkiewicz K."/>
            <person name="Drgas O."/>
            <person name="Orlowska M."/>
            <person name="Perlinska-Lenart U."/>
            <person name="Aleksandrzak-Piekarczyk T."/>
            <person name="Szatraj K."/>
            <person name="Zielenkiewicz U."/>
            <person name="Pilsyk S."/>
            <person name="Malc E."/>
            <person name="Mieczkowski P."/>
            <person name="Kruszewska J.S."/>
            <person name="Biernat P."/>
            <person name="Pawlowska J."/>
        </authorList>
    </citation>
    <scope>NUCLEOTIDE SEQUENCE</scope>
    <source>
        <strain evidence="1">WA0000051536</strain>
    </source>
</reference>
<dbReference type="GO" id="GO:0034198">
    <property type="term" value="P:cellular response to amino acid starvation"/>
    <property type="evidence" value="ECO:0007669"/>
    <property type="project" value="TreeGrafter"/>
</dbReference>
<gene>
    <name evidence="1" type="ORF">INT44_004006</name>
</gene>
<accession>A0A8H7QCG9</accession>
<protein>
    <submittedName>
        <fullName evidence="1">Uncharacterized protein</fullName>
    </submittedName>
</protein>
<organism evidence="1 2">
    <name type="scientific">Umbelopsis vinacea</name>
    <dbReference type="NCBI Taxonomy" id="44442"/>
    <lineage>
        <taxon>Eukaryota</taxon>
        <taxon>Fungi</taxon>
        <taxon>Fungi incertae sedis</taxon>
        <taxon>Mucoromycota</taxon>
        <taxon>Mucoromycotina</taxon>
        <taxon>Umbelopsidomycetes</taxon>
        <taxon>Umbelopsidales</taxon>
        <taxon>Umbelopsidaceae</taxon>
        <taxon>Umbelopsis</taxon>
    </lineage>
</organism>
<dbReference type="GO" id="GO:1904262">
    <property type="term" value="P:negative regulation of TORC1 signaling"/>
    <property type="evidence" value="ECO:0007669"/>
    <property type="project" value="TreeGrafter"/>
</dbReference>
<sequence length="448" mass="51288">MATQLCEQCVQALGAFDYVAANKLAARVLKISPTLGSILSKLTNCESIFTQLSFLKPKWFFRKDNFLTSMYINLGEEIPQHLPAMEATGLIIGTDSTEEYDMDLILAALKDVTKVRQGHIRIYRSMATYLLESSSTLTLDEVEALYNMTNEMELPDRLGLLGLSIEKEMNVLYALLKARDSIVYYAFQDTCISLYECRQDLNEWKKLVQEQEFPEKSSVNSQESRSSSTWRSLFFGIADSSKGYSRGDILPHTIRWQMAYLENLTSKTTLYFNSILLAKERKIVSNDDPERSLWKGLRIDYHDQICSFRKRYSALSIAFIYEVSPDIPFHPHGYVCSDTPYESPQGVHSFPFIYYYPKPPSREHLPNIITMIQSCSPKLNDPKAAPLHFFDTKLASTYYLMRVDSRVVMVIIYLDQHAHPEQAAVDFMENLVKSLRGAQVVSDLMSTD</sequence>
<dbReference type="Pfam" id="PF09404">
    <property type="entry name" value="C12orf66_like"/>
    <property type="match status" value="1"/>
</dbReference>
<dbReference type="AlphaFoldDB" id="A0A8H7QCG9"/>
<dbReference type="GO" id="GO:0061462">
    <property type="term" value="P:protein localization to lysosome"/>
    <property type="evidence" value="ECO:0007669"/>
    <property type="project" value="TreeGrafter"/>
</dbReference>
<dbReference type="EMBL" id="JAEPRA010000001">
    <property type="protein sequence ID" value="KAG2188866.1"/>
    <property type="molecule type" value="Genomic_DNA"/>
</dbReference>
<keyword evidence="2" id="KW-1185">Reference proteome</keyword>
<name>A0A8H7QCG9_9FUNG</name>
<dbReference type="SUPFAM" id="SSF160651">
    <property type="entry name" value="FLJ32549 C-terminal domain-like"/>
    <property type="match status" value="1"/>
</dbReference>
<evidence type="ECO:0000313" key="1">
    <source>
        <dbReference type="EMBL" id="KAG2188866.1"/>
    </source>
</evidence>
<evidence type="ECO:0000313" key="2">
    <source>
        <dbReference type="Proteomes" id="UP000612746"/>
    </source>
</evidence>
<dbReference type="OrthoDB" id="18134at2759"/>
<dbReference type="SUPFAM" id="SSF158548">
    <property type="entry name" value="FLJ32549 domain-like"/>
    <property type="match status" value="1"/>
</dbReference>
<dbReference type="Proteomes" id="UP000612746">
    <property type="component" value="Unassembled WGS sequence"/>
</dbReference>
<dbReference type="PANTHER" id="PTHR31581">
    <property type="entry name" value="KICSTOR COMPLEX PROTEIN C12ORF66"/>
    <property type="match status" value="1"/>
</dbReference>
<proteinExistence type="predicted"/>
<dbReference type="InterPro" id="IPR038060">
    <property type="entry name" value="C12orf66-like_central_sf"/>
</dbReference>
<dbReference type="Gene3D" id="3.30.450.240">
    <property type="match status" value="1"/>
</dbReference>
<comment type="caution">
    <text evidence="1">The sequence shown here is derived from an EMBL/GenBank/DDBJ whole genome shotgun (WGS) entry which is preliminary data.</text>
</comment>